<dbReference type="PaxDb" id="411902-CLOBOL_06524"/>
<organism evidence="1 2">
    <name type="scientific">Enterocloster bolteae (strain ATCC BAA-613 / DSM 15670 / CCUG 46953 / JCM 12243 / WAL 16351)</name>
    <name type="common">Clostridium bolteae</name>
    <dbReference type="NCBI Taxonomy" id="411902"/>
    <lineage>
        <taxon>Bacteria</taxon>
        <taxon>Bacillati</taxon>
        <taxon>Bacillota</taxon>
        <taxon>Clostridia</taxon>
        <taxon>Lachnospirales</taxon>
        <taxon>Lachnospiraceae</taxon>
        <taxon>Enterocloster</taxon>
    </lineage>
</organism>
<comment type="caution">
    <text evidence="1">The sequence shown here is derived from an EMBL/GenBank/DDBJ whole genome shotgun (WGS) entry which is preliminary data.</text>
</comment>
<dbReference type="HOGENOM" id="CLU_3342207_0_0_9"/>
<reference evidence="1 2" key="2">
    <citation type="submission" date="2007-09" db="EMBL/GenBank/DDBJ databases">
        <title>Draft genome sequence of Clostridium bolteae (ATCC BAA-613).</title>
        <authorList>
            <person name="Sudarsanam P."/>
            <person name="Ley R."/>
            <person name="Guruge J."/>
            <person name="Turnbaugh P.J."/>
            <person name="Mahowald M."/>
            <person name="Liep D."/>
            <person name="Gordon J."/>
        </authorList>
    </citation>
    <scope>NUCLEOTIDE SEQUENCE [LARGE SCALE GENOMIC DNA]</scope>
    <source>
        <strain evidence="2">ATCC BAA-613 / DSM 15670 / CCUG 46953 / JCM 12243 / WAL 16351</strain>
    </source>
</reference>
<dbReference type="Proteomes" id="UP000005396">
    <property type="component" value="Unassembled WGS sequence"/>
</dbReference>
<evidence type="ECO:0000313" key="2">
    <source>
        <dbReference type="Proteomes" id="UP000005396"/>
    </source>
</evidence>
<accession>A8S381</accession>
<sequence>MLCVRKLRRFEAACGLGTGYMGRTLGAYFYCALRPAP</sequence>
<protein>
    <submittedName>
        <fullName evidence="1">Uncharacterized protein</fullName>
    </submittedName>
</protein>
<gene>
    <name evidence="1" type="ORF">CLOBOL_06524</name>
</gene>
<proteinExistence type="predicted"/>
<dbReference type="AlphaFoldDB" id="A8S381"/>
<evidence type="ECO:0000313" key="1">
    <source>
        <dbReference type="EMBL" id="EDP13234.1"/>
    </source>
</evidence>
<dbReference type="EMBL" id="ABCC02000054">
    <property type="protein sequence ID" value="EDP13234.1"/>
    <property type="molecule type" value="Genomic_DNA"/>
</dbReference>
<reference evidence="1 2" key="1">
    <citation type="submission" date="2007-08" db="EMBL/GenBank/DDBJ databases">
        <authorList>
            <person name="Fulton L."/>
            <person name="Clifton S."/>
            <person name="Fulton B."/>
            <person name="Xu J."/>
            <person name="Minx P."/>
            <person name="Pepin K.H."/>
            <person name="Johnson M."/>
            <person name="Thiruvilangam P."/>
            <person name="Bhonagiri V."/>
            <person name="Nash W.E."/>
            <person name="Mardis E.R."/>
            <person name="Wilson R.K."/>
        </authorList>
    </citation>
    <scope>NUCLEOTIDE SEQUENCE [LARGE SCALE GENOMIC DNA]</scope>
    <source>
        <strain evidence="2">ATCC BAA-613 / DSM 15670 / CCUG 46953 / JCM 12243 / WAL 16351</strain>
    </source>
</reference>
<name>A8S381_ENTBW</name>